<dbReference type="AlphaFoldDB" id="A0A816SE59"/>
<proteinExistence type="predicted"/>
<dbReference type="Proteomes" id="UP001295469">
    <property type="component" value="Chromosome A06"/>
</dbReference>
<dbReference type="EMBL" id="HG994360">
    <property type="protein sequence ID" value="CAF2083985.1"/>
    <property type="molecule type" value="Genomic_DNA"/>
</dbReference>
<evidence type="ECO:0000313" key="1">
    <source>
        <dbReference type="EMBL" id="CAF2083985.1"/>
    </source>
</evidence>
<sequence>MCFQDLEAGSQFPIANSGRKQRRLSCWDPSQDVAVELYKISTTLNVFFRLVNSI</sequence>
<name>A0A816SE59_BRANA</name>
<gene>
    <name evidence="1" type="ORF">DARMORV10_A06P14420.1</name>
</gene>
<organism evidence="1">
    <name type="scientific">Brassica napus</name>
    <name type="common">Rape</name>
    <dbReference type="NCBI Taxonomy" id="3708"/>
    <lineage>
        <taxon>Eukaryota</taxon>
        <taxon>Viridiplantae</taxon>
        <taxon>Streptophyta</taxon>
        <taxon>Embryophyta</taxon>
        <taxon>Tracheophyta</taxon>
        <taxon>Spermatophyta</taxon>
        <taxon>Magnoliopsida</taxon>
        <taxon>eudicotyledons</taxon>
        <taxon>Gunneridae</taxon>
        <taxon>Pentapetalae</taxon>
        <taxon>rosids</taxon>
        <taxon>malvids</taxon>
        <taxon>Brassicales</taxon>
        <taxon>Brassicaceae</taxon>
        <taxon>Brassiceae</taxon>
        <taxon>Brassica</taxon>
    </lineage>
</organism>
<accession>A0A816SE59</accession>
<reference evidence="1" key="1">
    <citation type="submission" date="2021-01" db="EMBL/GenBank/DDBJ databases">
        <authorList>
            <consortium name="Genoscope - CEA"/>
            <person name="William W."/>
        </authorList>
    </citation>
    <scope>NUCLEOTIDE SEQUENCE</scope>
</reference>
<protein>
    <submittedName>
        <fullName evidence="1">(rape) hypothetical protein</fullName>
    </submittedName>
</protein>